<gene>
    <name evidence="2" type="ordered locus">PXO_01337</name>
</gene>
<dbReference type="RefSeq" id="WP_012445504.1">
    <property type="nucleotide sequence ID" value="NC_010717.2"/>
</dbReference>
<reference evidence="2 3" key="1">
    <citation type="journal article" date="2008" name="BMC Genomics">
        <title>Genome sequence and rapid evolution of the rice pathogen Xanthomonas oryzae pv. oryzae PXO99A.</title>
        <authorList>
            <person name="Salzberg S.L."/>
            <person name="Sommer D.D."/>
            <person name="Schatz M.C."/>
            <person name="Phillippy A.M."/>
            <person name="Rabinowicz P.D."/>
            <person name="Tsuge S."/>
            <person name="Furutani A."/>
            <person name="Ochiai H."/>
            <person name="Delcher A.L."/>
            <person name="Kelley D."/>
            <person name="Madupu R."/>
            <person name="Puiu D."/>
            <person name="Radune D."/>
            <person name="Shumway M."/>
            <person name="Trapnell C."/>
            <person name="Aparna G."/>
            <person name="Jha G."/>
            <person name="Pandey A."/>
            <person name="Patil P.B."/>
            <person name="Ishihara H."/>
            <person name="Meyer D.F."/>
            <person name="Szurek B."/>
            <person name="Verdier V."/>
            <person name="Koebnik R."/>
            <person name="Dow J.M."/>
            <person name="Ryan R.P."/>
            <person name="Hirata H."/>
            <person name="Tsuyumu S."/>
            <person name="Won Lee S."/>
            <person name="Seo Y.S."/>
            <person name="Sriariyanum M."/>
            <person name="Ronald P.C."/>
            <person name="Sonti R.V."/>
            <person name="Van Sluys M.A."/>
            <person name="Leach J.E."/>
            <person name="White F.F."/>
            <person name="Bogdanove A.J."/>
        </authorList>
    </citation>
    <scope>NUCLEOTIDE SEQUENCE [LARGE SCALE GENOMIC DNA]</scope>
    <source>
        <strain evidence="2 3">PXO99A</strain>
    </source>
</reference>
<sequence length="143" mass="15770">MTVGKRLKEERKRLRLTQQEMAEACGVSKWAQLYFEKDQNMPGGAYLLAAHARGVDVMYVLLEQRAELDPSEAALLAAFRAVPQELRAAMLSNLVSPRSAGEKAAPVVTFNDSSQVAQMLTNTGDIDQSNMQINMGGRKKKKS</sequence>
<protein>
    <submittedName>
        <fullName evidence="2">Phage-related protein</fullName>
    </submittedName>
</protein>
<evidence type="ECO:0000259" key="1">
    <source>
        <dbReference type="PROSITE" id="PS50943"/>
    </source>
</evidence>
<evidence type="ECO:0000313" key="3">
    <source>
        <dbReference type="Proteomes" id="UP000001740"/>
    </source>
</evidence>
<proteinExistence type="predicted"/>
<dbReference type="AlphaFoldDB" id="A0A0K0GM57"/>
<feature type="domain" description="HTH cro/C1-type" evidence="1">
    <location>
        <begin position="7"/>
        <end position="29"/>
    </location>
</feature>
<name>A0A0K0GM57_XANOP</name>
<dbReference type="HOGENOM" id="CLU_066192_23_2_6"/>
<dbReference type="CDD" id="cd00093">
    <property type="entry name" value="HTH_XRE"/>
    <property type="match status" value="1"/>
</dbReference>
<dbReference type="KEGG" id="xop:PXO_01337"/>
<evidence type="ECO:0000313" key="2">
    <source>
        <dbReference type="EMBL" id="ACD60042.1"/>
    </source>
</evidence>
<accession>A0A0K0GM57</accession>
<dbReference type="eggNOG" id="COG1396">
    <property type="taxonomic scope" value="Bacteria"/>
</dbReference>
<dbReference type="Gene3D" id="1.10.260.40">
    <property type="entry name" value="lambda repressor-like DNA-binding domains"/>
    <property type="match status" value="1"/>
</dbReference>
<organism evidence="2 3">
    <name type="scientific">Xanthomonas oryzae pv. oryzae (strain PXO99A)</name>
    <dbReference type="NCBI Taxonomy" id="360094"/>
    <lineage>
        <taxon>Bacteria</taxon>
        <taxon>Pseudomonadati</taxon>
        <taxon>Pseudomonadota</taxon>
        <taxon>Gammaproteobacteria</taxon>
        <taxon>Lysobacterales</taxon>
        <taxon>Lysobacteraceae</taxon>
        <taxon>Xanthomonas</taxon>
    </lineage>
</organism>
<dbReference type="InterPro" id="IPR001387">
    <property type="entry name" value="Cro/C1-type_HTH"/>
</dbReference>
<dbReference type="SUPFAM" id="SSF47413">
    <property type="entry name" value="lambda repressor-like DNA-binding domains"/>
    <property type="match status" value="1"/>
</dbReference>
<dbReference type="GO" id="GO:0003677">
    <property type="term" value="F:DNA binding"/>
    <property type="evidence" value="ECO:0007669"/>
    <property type="project" value="InterPro"/>
</dbReference>
<dbReference type="PROSITE" id="PS50943">
    <property type="entry name" value="HTH_CROC1"/>
    <property type="match status" value="1"/>
</dbReference>
<dbReference type="SMART" id="SM00530">
    <property type="entry name" value="HTH_XRE"/>
    <property type="match status" value="1"/>
</dbReference>
<dbReference type="InterPro" id="IPR010982">
    <property type="entry name" value="Lambda_DNA-bd_dom_sf"/>
</dbReference>
<dbReference type="Proteomes" id="UP000001740">
    <property type="component" value="Chromosome"/>
</dbReference>
<dbReference type="EMBL" id="CP000967">
    <property type="protein sequence ID" value="ACD60042.1"/>
    <property type="molecule type" value="Genomic_DNA"/>
</dbReference>